<gene>
    <name evidence="9" type="ORF">MG3_05277</name>
</gene>
<evidence type="ECO:0000256" key="7">
    <source>
        <dbReference type="SAM" id="SignalP"/>
    </source>
</evidence>
<name>A0AB34PLZ4_CANAX</name>
<dbReference type="Pfam" id="PF11765">
    <property type="entry name" value="Hyphal_reg_CWP"/>
    <property type="match status" value="1"/>
</dbReference>
<keyword evidence="4 7" id="KW-0732">Signal</keyword>
<evidence type="ECO:0000256" key="5">
    <source>
        <dbReference type="ARBA" id="ARBA00023180"/>
    </source>
</evidence>
<dbReference type="InterPro" id="IPR021031">
    <property type="entry name" value="Hyphal-reg_cell_wall_N"/>
</dbReference>
<protein>
    <recommendedName>
        <fullName evidence="8">Hyphally-regulated cell wall protein N-terminal domain-containing protein</fullName>
    </recommendedName>
</protein>
<keyword evidence="2" id="KW-0134">Cell wall</keyword>
<proteinExistence type="predicted"/>
<reference evidence="9 10" key="1">
    <citation type="submission" date="2013-12" db="EMBL/GenBank/DDBJ databases">
        <title>The Genome Sequence of Candida albicans P78048.</title>
        <authorList>
            <consortium name="The Broad Institute Genome Sequencing Platform"/>
            <consortium name="The Broad Institute Genome Sequencing Center for Infectious Disease"/>
            <person name="Cuomo C."/>
            <person name="Bennett R."/>
            <person name="Hirakawa M."/>
            <person name="Noverr M."/>
            <person name="Mitchell A."/>
            <person name="Young S.K."/>
            <person name="Zeng Q."/>
            <person name="Gargeya S."/>
            <person name="Fitzgerald M."/>
            <person name="Abouelleil A."/>
            <person name="Alvarado L."/>
            <person name="Berlin A.M."/>
            <person name="Chapman S.B."/>
            <person name="Dewar J."/>
            <person name="Goldberg J."/>
            <person name="Griggs A."/>
            <person name="Gujja S."/>
            <person name="Hansen M."/>
            <person name="Howarth C."/>
            <person name="Imamovic A."/>
            <person name="Larimer J."/>
            <person name="McCowan C."/>
            <person name="Murphy C."/>
            <person name="Pearson M."/>
            <person name="Priest M."/>
            <person name="Roberts A."/>
            <person name="Saif S."/>
            <person name="Shea T."/>
            <person name="Sykes S."/>
            <person name="Wortman J."/>
            <person name="Nusbaum C."/>
            <person name="Birren B."/>
        </authorList>
    </citation>
    <scope>NUCLEOTIDE SEQUENCE [LARGE SCALE GENOMIC DNA]</scope>
    <source>
        <strain evidence="9 10">P78048</strain>
    </source>
</reference>
<feature type="compositionally biased region" description="Polar residues" evidence="6">
    <location>
        <begin position="745"/>
        <end position="761"/>
    </location>
</feature>
<evidence type="ECO:0000313" key="9">
    <source>
        <dbReference type="EMBL" id="KGR04650.1"/>
    </source>
</evidence>
<feature type="region of interest" description="Disordered" evidence="6">
    <location>
        <begin position="383"/>
        <end position="761"/>
    </location>
</feature>
<evidence type="ECO:0000256" key="2">
    <source>
        <dbReference type="ARBA" id="ARBA00022512"/>
    </source>
</evidence>
<feature type="compositionally biased region" description="Low complexity" evidence="6">
    <location>
        <begin position="422"/>
        <end position="744"/>
    </location>
</feature>
<evidence type="ECO:0000256" key="3">
    <source>
        <dbReference type="ARBA" id="ARBA00022525"/>
    </source>
</evidence>
<keyword evidence="5" id="KW-0325">Glycoprotein</keyword>
<feature type="compositionally biased region" description="Low complexity" evidence="6">
    <location>
        <begin position="338"/>
        <end position="353"/>
    </location>
</feature>
<evidence type="ECO:0000256" key="1">
    <source>
        <dbReference type="ARBA" id="ARBA00004191"/>
    </source>
</evidence>
<dbReference type="AlphaFoldDB" id="A0AB34PLZ4"/>
<comment type="subcellular location">
    <subcellularLocation>
        <location evidence="1">Secreted</location>
        <location evidence="1">Cell wall</location>
    </subcellularLocation>
</comment>
<accession>A0AB34PLZ4</accession>
<comment type="caution">
    <text evidence="9">The sequence shown here is derived from an EMBL/GenBank/DDBJ whole genome shotgun (WGS) entry which is preliminary data.</text>
</comment>
<feature type="domain" description="Hyphally-regulated cell wall protein N-terminal" evidence="8">
    <location>
        <begin position="12"/>
        <end position="339"/>
    </location>
</feature>
<keyword evidence="3" id="KW-0964">Secreted</keyword>
<feature type="chain" id="PRO_5044331650" description="Hyphally-regulated cell wall protein N-terminal domain-containing protein" evidence="7">
    <location>
        <begin position="21"/>
        <end position="761"/>
    </location>
</feature>
<evidence type="ECO:0000256" key="4">
    <source>
        <dbReference type="ARBA" id="ARBA00022729"/>
    </source>
</evidence>
<feature type="compositionally biased region" description="Low complexity" evidence="6">
    <location>
        <begin position="383"/>
        <end position="415"/>
    </location>
</feature>
<dbReference type="Proteomes" id="UP000030161">
    <property type="component" value="Unassembled WGS sequence"/>
</dbReference>
<feature type="signal peptide" evidence="7">
    <location>
        <begin position="1"/>
        <end position="20"/>
    </location>
</feature>
<organism evidence="9 10">
    <name type="scientific">Candida albicans P78048</name>
    <dbReference type="NCBI Taxonomy" id="1094989"/>
    <lineage>
        <taxon>Eukaryota</taxon>
        <taxon>Fungi</taxon>
        <taxon>Dikarya</taxon>
        <taxon>Ascomycota</taxon>
        <taxon>Saccharomycotina</taxon>
        <taxon>Pichiomycetes</taxon>
        <taxon>Debaryomycetaceae</taxon>
        <taxon>Candida/Lodderomyces clade</taxon>
        <taxon>Candida</taxon>
    </lineage>
</organism>
<sequence>MIIFRKSFFTFWLLLNSVLALVITQNRVDRGTLDLSVGDITINSGASWSIINNAISTLVGSLTVQPNAGLYITSTSPLLSLQVTLTSLLSTIQNNGIIAFNSSPSLTSSTYNLVGLSLVNTGEMYFSASGVLPSVMALTAASWSNSGLMAFYQNQRSSGVVSLGTPLGSITNNGQICLNNEVYQQTTSINGSGCFTANRDSTIYIANVLLPVSTSQNFYLADSQSSIIVQAISTPQVFNVYGFGNGNMVGVTLPLLGNILNPAYSYNPSTGILRLRNLLVYQDFNIGPGYNPSLFSIVTDNGAGLPSTILGSVSYSGPVPPRALPASCKIACKPVPTAPGTNPTEYTTTITTTNSAGKPLTETGVVDISTDSNGSWFSSTTIFPTSSSSSSSSSTVSSTAPSSSSTKPSSSSQPSSTPPPSSSSKASSTTPSSSSQSSSTTPSSSSKPSSTVPPTGSSQSSSTIPSSSTQPSSTAPSSLSSPSSSTTPSSSSQSSFSAQSSIGQTSSSTVSSSSSQPSSSQPSSSQSSSATTSSSSQFSSSAPPSSTQSSFTAESSNSQLSSTTPSSSTEASSTVPSSSSQLSSSVPLTNSVSLSSVSSSDNGSSSASSPSSSQSSIASTAESSSTFPSSSDQQSSSIQSPSSQESSVSSTPTSSLQSSTNTISSSQDSSSFSPTTSDNSSTNSASSLSTLSSSDTSVSNPSTSNVSSTDNTQSSVASATPTDSAISATSSDITTEFTTTWEVTNSDGSVSTESGIVSESG</sequence>
<evidence type="ECO:0000259" key="8">
    <source>
        <dbReference type="Pfam" id="PF11765"/>
    </source>
</evidence>
<evidence type="ECO:0000313" key="10">
    <source>
        <dbReference type="Proteomes" id="UP000030161"/>
    </source>
</evidence>
<feature type="region of interest" description="Disordered" evidence="6">
    <location>
        <begin position="338"/>
        <end position="366"/>
    </location>
</feature>
<evidence type="ECO:0000256" key="6">
    <source>
        <dbReference type="SAM" id="MobiDB-lite"/>
    </source>
</evidence>
<dbReference type="EMBL" id="AJIX01000041">
    <property type="protein sequence ID" value="KGR04650.1"/>
    <property type="molecule type" value="Genomic_DNA"/>
</dbReference>
<dbReference type="GO" id="GO:0009277">
    <property type="term" value="C:fungal-type cell wall"/>
    <property type="evidence" value="ECO:0007669"/>
    <property type="project" value="UniProtKB-ARBA"/>
</dbReference>
<feature type="non-terminal residue" evidence="9">
    <location>
        <position position="761"/>
    </location>
</feature>